<protein>
    <recommendedName>
        <fullName evidence="3">Aminoglycoside 3'-phosphotransferase</fullName>
        <ecNumber evidence="2">2.7.1.95</ecNumber>
    </recommendedName>
</protein>
<dbReference type="EMBL" id="CP157960">
    <property type="protein sequence ID" value="XBT94928.1"/>
    <property type="molecule type" value="Genomic_DNA"/>
</dbReference>
<dbReference type="GO" id="GO:0008910">
    <property type="term" value="F:kanamycin kinase activity"/>
    <property type="evidence" value="ECO:0007669"/>
    <property type="project" value="UniProtKB-EC"/>
</dbReference>
<keyword evidence="7 10" id="KW-0067">ATP-binding</keyword>
<evidence type="ECO:0000259" key="13">
    <source>
        <dbReference type="Pfam" id="PF01636"/>
    </source>
</evidence>
<dbReference type="NCBIfam" id="NF032896">
    <property type="entry name" value="APH_3pp"/>
    <property type="match status" value="1"/>
</dbReference>
<proteinExistence type="inferred from homology"/>
<dbReference type="PANTHER" id="PTHR21310">
    <property type="entry name" value="AMINOGLYCOSIDE PHOSPHOTRANSFERASE-RELATED-RELATED"/>
    <property type="match status" value="1"/>
</dbReference>
<feature type="active site" description="Proton acceptor" evidence="11">
    <location>
        <position position="169"/>
    </location>
</feature>
<keyword evidence="8 10" id="KW-0046">Antibiotic resistance</keyword>
<evidence type="ECO:0000256" key="4">
    <source>
        <dbReference type="ARBA" id="ARBA00022679"/>
    </source>
</evidence>
<dbReference type="Gene3D" id="3.30.200.20">
    <property type="entry name" value="Phosphorylase Kinase, domain 1"/>
    <property type="match status" value="1"/>
</dbReference>
<dbReference type="InterPro" id="IPR002575">
    <property type="entry name" value="Aminoglycoside_PTrfase"/>
</dbReference>
<dbReference type="GO" id="GO:0046677">
    <property type="term" value="P:response to antibiotic"/>
    <property type="evidence" value="ECO:0007669"/>
    <property type="project" value="UniProtKB-KW"/>
</dbReference>
<keyword evidence="4 10" id="KW-0808">Transferase</keyword>
<gene>
    <name evidence="14" type="ORF">ABM479_17950</name>
</gene>
<evidence type="ECO:0000256" key="3">
    <source>
        <dbReference type="ARBA" id="ARBA00017903"/>
    </source>
</evidence>
<dbReference type="PANTHER" id="PTHR21310:SF41">
    <property type="entry name" value="3'-PHOSPHOTRANSFERASE, PUTATIVE-RELATED"/>
    <property type="match status" value="1"/>
</dbReference>
<comment type="similarity">
    <text evidence="1 10">Belongs to the aminoglycoside phosphotransferase family.</text>
</comment>
<dbReference type="CDD" id="cd05150">
    <property type="entry name" value="APH"/>
    <property type="match status" value="1"/>
</dbReference>
<evidence type="ECO:0000313" key="14">
    <source>
        <dbReference type="EMBL" id="XBT94928.1"/>
    </source>
</evidence>
<dbReference type="InterPro" id="IPR011009">
    <property type="entry name" value="Kinase-like_dom_sf"/>
</dbReference>
<feature type="binding site" evidence="12">
    <location>
        <position position="174"/>
    </location>
    <ligand>
        <name>Mg(2+)</name>
        <dbReference type="ChEBI" id="CHEBI:18420"/>
    </ligand>
</feature>
<name>A0AAU7RXQ4_9HYPH</name>
<dbReference type="SUPFAM" id="SSF56112">
    <property type="entry name" value="Protein kinase-like (PK-like)"/>
    <property type="match status" value="1"/>
</dbReference>
<accession>A0AAU7RXQ4</accession>
<evidence type="ECO:0000256" key="9">
    <source>
        <dbReference type="ARBA" id="ARBA00048925"/>
    </source>
</evidence>
<evidence type="ECO:0000256" key="7">
    <source>
        <dbReference type="ARBA" id="ARBA00022840"/>
    </source>
</evidence>
<dbReference type="InterPro" id="IPR024165">
    <property type="entry name" value="Kan/Strep_kinase"/>
</dbReference>
<keyword evidence="6 10" id="KW-0418">Kinase</keyword>
<feature type="binding site" evidence="12">
    <location>
        <position position="189"/>
    </location>
    <ligand>
        <name>Mg(2+)</name>
        <dbReference type="ChEBI" id="CHEBI:18420"/>
    </ligand>
</feature>
<dbReference type="Gene3D" id="3.90.1200.10">
    <property type="match status" value="1"/>
</dbReference>
<evidence type="ECO:0000256" key="1">
    <source>
        <dbReference type="ARBA" id="ARBA00006219"/>
    </source>
</evidence>
<evidence type="ECO:0000256" key="8">
    <source>
        <dbReference type="ARBA" id="ARBA00023251"/>
    </source>
</evidence>
<comment type="catalytic activity">
    <reaction evidence="9">
        <text>kanamycin A + ATP = kanamycin 3'-phosphate + ADP + H(+)</text>
        <dbReference type="Rhea" id="RHEA:24256"/>
        <dbReference type="ChEBI" id="CHEBI:15378"/>
        <dbReference type="ChEBI" id="CHEBI:30616"/>
        <dbReference type="ChEBI" id="CHEBI:57909"/>
        <dbReference type="ChEBI" id="CHEBI:58214"/>
        <dbReference type="ChEBI" id="CHEBI:456216"/>
        <dbReference type="EC" id="2.7.1.95"/>
    </reaction>
</comment>
<dbReference type="AlphaFoldDB" id="A0AAU7RXQ4"/>
<reference evidence="14" key="1">
    <citation type="submission" date="2024-06" db="EMBL/GenBank/DDBJ databases">
        <authorList>
            <person name="Li T."/>
            <person name="Gao R."/>
        </authorList>
    </citation>
    <scope>NUCLEOTIDE SEQUENCE</scope>
    <source>
        <strain evidence="14">ZPR3</strain>
    </source>
</reference>
<evidence type="ECO:0000256" key="5">
    <source>
        <dbReference type="ARBA" id="ARBA00022741"/>
    </source>
</evidence>
<dbReference type="PIRSF" id="PIRSF000706">
    <property type="entry name" value="Kanamycin_kin"/>
    <property type="match status" value="1"/>
</dbReference>
<evidence type="ECO:0000256" key="10">
    <source>
        <dbReference type="PIRNR" id="PIRNR000706"/>
    </source>
</evidence>
<evidence type="ECO:0000256" key="12">
    <source>
        <dbReference type="PIRSR" id="PIRSR000706-2"/>
    </source>
</evidence>
<keyword evidence="12" id="KW-0479">Metal-binding</keyword>
<evidence type="ECO:0000256" key="6">
    <source>
        <dbReference type="ARBA" id="ARBA00022777"/>
    </source>
</evidence>
<keyword evidence="12" id="KW-0460">Magnesium</keyword>
<keyword evidence="5 10" id="KW-0547">Nucleotide-binding</keyword>
<dbReference type="GO" id="GO:0046872">
    <property type="term" value="F:metal ion binding"/>
    <property type="evidence" value="ECO:0007669"/>
    <property type="project" value="UniProtKB-KW"/>
</dbReference>
<evidence type="ECO:0000256" key="11">
    <source>
        <dbReference type="PIRSR" id="PIRSR000706-1"/>
    </source>
</evidence>
<dbReference type="Pfam" id="PF01636">
    <property type="entry name" value="APH"/>
    <property type="match status" value="1"/>
</dbReference>
<dbReference type="EC" id="2.7.1.95" evidence="2"/>
<dbReference type="InterPro" id="IPR051678">
    <property type="entry name" value="AGP_Transferase"/>
</dbReference>
<dbReference type="GO" id="GO:0005524">
    <property type="term" value="F:ATP binding"/>
    <property type="evidence" value="ECO:0007669"/>
    <property type="project" value="UniProtKB-KW"/>
</dbReference>
<feature type="domain" description="Aminoglycoside phosphotransferase" evidence="13">
    <location>
        <begin position="8"/>
        <end position="221"/>
    </location>
</feature>
<organism evidence="14">
    <name type="scientific">Rhizobium sp. ZPR3</name>
    <dbReference type="NCBI Taxonomy" id="3158967"/>
    <lineage>
        <taxon>Bacteria</taxon>
        <taxon>Pseudomonadati</taxon>
        <taxon>Pseudomonadota</taxon>
        <taxon>Alphaproteobacteria</taxon>
        <taxon>Hyphomicrobiales</taxon>
        <taxon>Rhizobiaceae</taxon>
        <taxon>Rhizobium/Agrobacterium group</taxon>
        <taxon>Rhizobium</taxon>
    </lineage>
</organism>
<dbReference type="RefSeq" id="WP_349959023.1">
    <property type="nucleotide sequence ID" value="NZ_CP157960.1"/>
</dbReference>
<sequence length="252" mass="28044">MRVKTGESGDLVYRREDGLAYAKVASSARSADLAGERDRLLWLQGRGIAGPEVIDWREVEDGACLIMTAIPGVPTVDLDGDALLKAWPSMARQLKSLHELPSDQCPFDRSLSLMFARAADVVSRDAVNPDFLPPEDRGRPARELLDRVERGLPARLAQEAIDRVLCHGDACMPNFMVDPHSLRCTGLIDLGRVGKADRYVDLSLMIANAEESWTMLEQGQRAFSILFETLEIEEPDHGRLAFYLRLDPLTWG</sequence>
<evidence type="ECO:0000256" key="2">
    <source>
        <dbReference type="ARBA" id="ARBA00012193"/>
    </source>
</evidence>